<keyword evidence="10 12" id="KW-0472">Membrane</keyword>
<proteinExistence type="inferred from homology"/>
<evidence type="ECO:0008006" key="19">
    <source>
        <dbReference type="Google" id="ProtNLM"/>
    </source>
</evidence>
<evidence type="ECO:0000256" key="8">
    <source>
        <dbReference type="ARBA" id="ARBA00023004"/>
    </source>
</evidence>
<feature type="region of interest" description="Disordered" evidence="13">
    <location>
        <begin position="2764"/>
        <end position="2784"/>
    </location>
</feature>
<dbReference type="InterPro" id="IPR013658">
    <property type="entry name" value="SGL"/>
</dbReference>
<feature type="domain" description="Fibronectin type-III" evidence="16">
    <location>
        <begin position="1954"/>
        <end position="2046"/>
    </location>
</feature>
<evidence type="ECO:0000256" key="14">
    <source>
        <dbReference type="SAM" id="SignalP"/>
    </source>
</evidence>
<dbReference type="InterPro" id="IPR011042">
    <property type="entry name" value="6-blade_b-propeller_TolB-like"/>
</dbReference>
<dbReference type="InterPro" id="IPR003598">
    <property type="entry name" value="Ig_sub2"/>
</dbReference>
<evidence type="ECO:0000313" key="17">
    <source>
        <dbReference type="EMBL" id="AWI09507.1"/>
    </source>
</evidence>
<feature type="chain" id="PRO_5016112172" description="Pectate lyase" evidence="14">
    <location>
        <begin position="30"/>
        <end position="3667"/>
    </location>
</feature>
<dbReference type="Gene3D" id="2.160.20.10">
    <property type="entry name" value="Single-stranded right-handed beta-helix, Pectin lyase-like"/>
    <property type="match status" value="1"/>
</dbReference>
<keyword evidence="3 12" id="KW-1134">Transmembrane beta strand</keyword>
<feature type="domain" description="Fibronectin type-III" evidence="16">
    <location>
        <begin position="1398"/>
        <end position="1495"/>
    </location>
</feature>
<evidence type="ECO:0000256" key="10">
    <source>
        <dbReference type="ARBA" id="ARBA00023136"/>
    </source>
</evidence>
<dbReference type="InterPro" id="IPR012910">
    <property type="entry name" value="Plug_dom"/>
</dbReference>
<evidence type="ECO:0000259" key="16">
    <source>
        <dbReference type="PROSITE" id="PS50853"/>
    </source>
</evidence>
<dbReference type="InterPro" id="IPR036179">
    <property type="entry name" value="Ig-like_dom_sf"/>
</dbReference>
<evidence type="ECO:0000256" key="7">
    <source>
        <dbReference type="ARBA" id="ARBA00022737"/>
    </source>
</evidence>
<dbReference type="Proteomes" id="UP000244896">
    <property type="component" value="Chromosome"/>
</dbReference>
<evidence type="ECO:0000256" key="9">
    <source>
        <dbReference type="ARBA" id="ARBA00023065"/>
    </source>
</evidence>
<dbReference type="Gene3D" id="2.120.10.30">
    <property type="entry name" value="TolB, C-terminal domain"/>
    <property type="match status" value="2"/>
</dbReference>
<reference evidence="17 18" key="1">
    <citation type="journal article" date="2018" name="Syst. Appl. Microbiol.">
        <title>Ereboglobus luteus gen. nov. sp. nov. from cockroach guts, and new insights into the oxygen relationship of the genera Opitutus and Didymococcus (Verrucomicrobia: Opitutaceae).</title>
        <authorList>
            <person name="Tegtmeier D."/>
            <person name="Belitz A."/>
            <person name="Radek R."/>
            <person name="Heimerl T."/>
            <person name="Brune A."/>
        </authorList>
    </citation>
    <scope>NUCLEOTIDE SEQUENCE [LARGE SCALE GENOMIC DNA]</scope>
    <source>
        <strain evidence="17 18">Ho45</strain>
    </source>
</reference>
<dbReference type="InterPro" id="IPR037066">
    <property type="entry name" value="Plug_dom_sf"/>
</dbReference>
<dbReference type="Pfam" id="PF07715">
    <property type="entry name" value="Plug"/>
    <property type="match status" value="1"/>
</dbReference>
<sequence length="3667" mass="382074">MHTTTTPTRIVRIATLAVAFAASFATLRAAPAPTIPSSAYNLTGFAATTTGGGVINDTDAAYRKVTTALEFITAIRDSNKTAGAVKVIEVMNDLNLGWNEIGSEAQNLDSNPARAHAAPKLHPTLITSGVTLLDIKTKGGGLTIFSANGATIKHCTFNIKNTSNIIIRNLKFDEMWEWDEATKGDYDSNDWDFITLGNGGDTTNIWIDHCTFTSAYDGITDMKAKASNVTYSWCRITGSDDAPGGFIRAQLDVLEASKSSHPMYNTLRTKAGFTIEEIAFITRGAKKGILMGANSLKAENANLTATFHHILMTNLWDRAIPRLRGGNVHIYNVILDDTEALAAKRLRDTRAAALDSAGLSALNKYKFNPPLNGAISTEDGAILLEKSIYTDCLWPLRNNQTDPSNAAYTGKILGLDVIYNFDSTTIRGNSTDDGNPLGPFQSAIKPFSWSFADNSQTLPYTIDNMDDPSVLPVILEAGAGAGVIEWADTDGKYNWLKTTYPAAPASDIAPVITLQPKSQSVIEGSSVTLSVSAIASPAPSYQWYKDSLPVAGGTTSTLTIASASAASVGAYYAVVTNGIAPDATSATATISLTSPPAAPVAAAATGITGEGFTANWALSANATGYSIDVSPDPTFANCWPGYENLAVGNVASHAITGLSPATTYYYRVRATVGSYSTADSNAIAAATAAVANIPAEVDDPMDDTDRLSAPSLTNTRWVVANSASYSQLAATTGGITWTLASANGTLAVGYFPKVTVPVGETLTATLEFTPGTAGATADGFRFAFLSSGSDGILSNDVTSGTNDVFKTHTGYALFSKSGNVGGGSTAALAVDAYRRNDSPGTPADLLSKSGDWTKQSSSSGASGNLVAGSTYKLVFQVLNNGSSLTVTESLTGPGLSNVSASFTDNAPAANYFDAIALRFAKGSNQFGSITLNSLKVTGGVVETAVDPLPAIYSAPTASGAQGAAFNYACVSTNGATSYSATGLPSGLSINASTGVISGTPAEYGSFDAIVTASNANGAGADFTLTLTIEPEPAAAPVAAEATARTAEGFTANWTAVPGATSYQLDIATDSGFTTMVAGYEELNVGDVTSYAVTGLDAATTYYYRVSAVTESVVGNASATITVVTAGEGGGYLVNDSFTDADRIGGTDGSSTHKTNGPFVATPSSANTQWVANQVSTLVATGTGLVWGYTGTSSATALGYFPDVTVQSGVPMTIALTFTTGTTGGTVNNIPNNLRIGLINDTASGRANNDGISSTDARFEGDTGYAVFSASSVVGGGSTADIGLKTYKRTPTDDKKTDLINTDVNWTSLGASTGATGNLGVNTSYTLTFTLNYNGSKMTINTKLAGGDLAGFDYTVEDETSPVLTFNTIAFRLGKGVGQFSEINFTNLKIWEGAEPASGPAAPTLAEPNSITAEGFTANWNTAAGATGYYLDVSTDPDFGSFVSGYENLYVGNNLSHAITGLTAGVTYYYRVRAANADGTSASTGASTAVVTTGGGGNTYLVNDSFTDYDRIGGFDGSATAPDAPLVGTPTATNTQWVASSTNTLVATGTGMVWNYAGTGNSMTIGYFPEVTVANSGTVTVQLKFTTGVVGTGTNNLRIALINDTPNGRFETDGVSSASDYYKGDTGYAIMSAASNIGNATANLVLRTYKHINLETTDLLGTAGNWGTATGTTSQIGNSSGSTGYFQGETDYTLTLTLAKNTSGTEMTIGTKLEGGNFTGLEYSVVDRDTTVAIPGSFNALAFRLGGSTTQFDHLKFTSLKVWEGDEPAPVAAAPVITCPATASATQGAAFTYNITAINSPTSYALASGALPAGVTLNTSTGVISGTPTESGTFNVTLTATNDIGASAPHSLAITVATAITEPPVINSETTATAVIGAAFTYTITATNEPSSFAATGLPASGNLQLDTATGVISGTAAVGDLGTHTVVLTATNAIGASAPVTLTLTVELPPALSAPVALPATGETTTGFIARWEAVTGADSYRLDVATDAGFTSLVSGYGDLNIGTMTGRMVTGLSADTDYYYRVRAVNEAGPSASSNTGAARTASSEVVLVDDSFNDTDRIGGFDGTSTSSSSPAINTPTSANTQWVIGNAGQLIATTGGMNWNFLVTNAVSALGYFPTVNVANGTTVTLRLKFTTGTLGGATSGNNFRIVMIDSSPNGYRQTDGAGSTADPFIGDKGYAFFMPSPVAGASTMPVTLQSFKRTALTSDNLFGSDASWTRSNSVTQADGHRFASNTAYTLTITLTRSSATSITTNAVITGGNFDNLICEIADADTPVTKFDTLGLRFGAGINQFNQITLNSLRITTTGSSEVTEPPVITSALTASATRGAAFSYTIVADNVPTSFTAEGLPSGLELETSTGVISGTPTATGSYAVTIGAHNAIGSDTRELIITVTAGGSDITTIVPPSGGLTSPASTVFDAAGNAYIADIAAGAIMKVAGDGTVTTFATIPQLAVVAADSSGNLYAAGNDGNVTKILADGTVVSPALATGVTTPGGIAVDSDGNVYVSKTASNTIVKITPAGAVSTLAGSGSAGSADATGDAASFNGPTGLALNGNTGTLYVADTVNCTIRAIDLATGTVTTVAGRAGVAGDIGSEGSDGKATDGTLDTPEAITIDAAGLLYIADTGNNLIRGFDPVSGALTTLAGDSGSITLVAPAGLAFNPVSGLLNVADTGNGALRAVTIKPVIAAQIVDRIAKLGTTVTLDGTAWASPAASYQWSVHGTALAGSEATITINVKSVTDSGVYTIAASNTAGESTAGMRLTVTGNDSTQGPNDNSPNMNDSGGGGGAPSLWILGAMALLALVRKFSARRMPAKLLPLLVFLSFLAIHTSPFAIAQQATPSAELPPDDEIITMSAFEVTGQSIKGYTASESVTGTRVASLLRDLPFNVNVVTDEFIADFNAFDLADQLSNVSSFSPSENIGQFQLRGFEASTQLVDGFRRVGLTGVTVTDRVEVIKGPAASIYGAIQPGGAVNTLRKKPAAKPKYGLTLGVGTHDQARASFYATGPVGNSKKLFYRLDTEYRRTERQQEFTRTRNGYAALQLAYKPTSRTTLSVFIDHADRHDHPVSQLATSAARVDIGNLPSWFPYDTSDLRRTWAKYFTQYFAQDFDYYDMNFYGPTAAKYSRLTSGSVTLDHKVNSLWSIRASFNMSTNLSHTENANIGYYPFGYGVINAATTEPPTAEVRITPKHAETTNKATGFQLDNLFRFDTGPIKHQLLVTGDYYRNSSREFSATWSNAFFYDPADPYNLAGNPSYASWDYATWDDDRSPYNRVGDNSKVINRNYGLFVSERATMFKGRLIAMAGVRYDYVDCTATHMPTDDNYTTKVVDYSPDSWTYQLGLTAVINRNITAYVNASSAFDPQPQLDEYDNPLPNKESDGYEFGFKFTLFSEALNITLNRFYIRQENLTYSVNDPETGQKETIVTGEQKAKGYEIDFNWQLTRSLNIIGGYGYVDAEITDAGKLNWLNNTTPRRVPKHNLGISVRYEFVSGPLKGLFATGGATYYSKSLVNAGSGYNITPYKGTEDFNRMSQELIYNVRFPNGGLPYPYLPENAIVSYFTPASGSTPAMLYWTDNQGATTVDELKKYSYASPYLNGAVYVIDGRTQIYNRSSVVWKMGVGYKFKARGFGKKLSHKIQVNMNNVFNEKSTIGGGIPILERNVMVTYSVTF</sequence>
<keyword evidence="5 12" id="KW-0812">Transmembrane</keyword>
<dbReference type="InterPro" id="IPR015919">
    <property type="entry name" value="Cadherin-like_sf"/>
</dbReference>
<dbReference type="SUPFAM" id="SSF49265">
    <property type="entry name" value="Fibronectin type III"/>
    <property type="match status" value="3"/>
</dbReference>
<evidence type="ECO:0000256" key="12">
    <source>
        <dbReference type="PROSITE-ProRule" id="PRU01360"/>
    </source>
</evidence>
<dbReference type="InterPro" id="IPR036942">
    <property type="entry name" value="Beta-barrel_TonB_sf"/>
</dbReference>
<evidence type="ECO:0000256" key="13">
    <source>
        <dbReference type="SAM" id="MobiDB-lite"/>
    </source>
</evidence>
<dbReference type="CDD" id="cd00063">
    <property type="entry name" value="FN3"/>
    <property type="match status" value="3"/>
</dbReference>
<dbReference type="InterPro" id="IPR012334">
    <property type="entry name" value="Pectin_lyas_fold"/>
</dbReference>
<comment type="similarity">
    <text evidence="12">Belongs to the TonB-dependent receptor family.</text>
</comment>
<dbReference type="InterPro" id="IPR003599">
    <property type="entry name" value="Ig_sub"/>
</dbReference>
<dbReference type="RefSeq" id="WP_108825316.1">
    <property type="nucleotide sequence ID" value="NZ_CP023004.1"/>
</dbReference>
<evidence type="ECO:0000256" key="2">
    <source>
        <dbReference type="ARBA" id="ARBA00022448"/>
    </source>
</evidence>
<keyword evidence="11 12" id="KW-0998">Cell outer membrane</keyword>
<dbReference type="PROSITE" id="PS50853">
    <property type="entry name" value="FN3"/>
    <property type="match status" value="4"/>
</dbReference>
<dbReference type="SUPFAM" id="SSF56935">
    <property type="entry name" value="Porins"/>
    <property type="match status" value="1"/>
</dbReference>
<dbReference type="Pfam" id="PF13927">
    <property type="entry name" value="Ig_3"/>
    <property type="match status" value="1"/>
</dbReference>
<evidence type="ECO:0000313" key="18">
    <source>
        <dbReference type="Proteomes" id="UP000244896"/>
    </source>
</evidence>
<dbReference type="SMART" id="SM00409">
    <property type="entry name" value="IG"/>
    <property type="match status" value="2"/>
</dbReference>
<organism evidence="17 18">
    <name type="scientific">Ereboglobus luteus</name>
    <dbReference type="NCBI Taxonomy" id="1796921"/>
    <lineage>
        <taxon>Bacteria</taxon>
        <taxon>Pseudomonadati</taxon>
        <taxon>Verrucomicrobiota</taxon>
        <taxon>Opitutia</taxon>
        <taxon>Opitutales</taxon>
        <taxon>Opitutaceae</taxon>
        <taxon>Ereboglobus</taxon>
    </lineage>
</organism>
<dbReference type="PROSITE" id="PS50835">
    <property type="entry name" value="IG_LIKE"/>
    <property type="match status" value="2"/>
</dbReference>
<evidence type="ECO:0000256" key="3">
    <source>
        <dbReference type="ARBA" id="ARBA00022452"/>
    </source>
</evidence>
<keyword evidence="8" id="KW-0408">Iron</keyword>
<dbReference type="InterPro" id="IPR011050">
    <property type="entry name" value="Pectin_lyase_fold/virulence"/>
</dbReference>
<dbReference type="SUPFAM" id="SSF101898">
    <property type="entry name" value="NHL repeat"/>
    <property type="match status" value="1"/>
</dbReference>
<dbReference type="PANTHER" id="PTHR32552">
    <property type="entry name" value="FERRICHROME IRON RECEPTOR-RELATED"/>
    <property type="match status" value="1"/>
</dbReference>
<dbReference type="Gene3D" id="2.40.10.500">
    <property type="match status" value="1"/>
</dbReference>
<feature type="domain" description="Fibronectin type-III" evidence="16">
    <location>
        <begin position="595"/>
        <end position="690"/>
    </location>
</feature>
<evidence type="ECO:0000259" key="15">
    <source>
        <dbReference type="PROSITE" id="PS50835"/>
    </source>
</evidence>
<feature type="domain" description="Fibronectin type-III" evidence="16">
    <location>
        <begin position="1035"/>
        <end position="1127"/>
    </location>
</feature>
<dbReference type="InterPro" id="IPR039426">
    <property type="entry name" value="TonB-dep_rcpt-like"/>
</dbReference>
<dbReference type="SUPFAM" id="SSF48726">
    <property type="entry name" value="Immunoglobulin"/>
    <property type="match status" value="2"/>
</dbReference>
<protein>
    <recommendedName>
        <fullName evidence="19">Pectate lyase</fullName>
    </recommendedName>
</protein>
<comment type="subcellular location">
    <subcellularLocation>
        <location evidence="1 12">Cell outer membrane</location>
        <topology evidence="1 12">Multi-pass membrane protein</topology>
    </subcellularLocation>
</comment>
<dbReference type="Pfam" id="PF07679">
    <property type="entry name" value="I-set"/>
    <property type="match status" value="1"/>
</dbReference>
<dbReference type="GO" id="GO:0009279">
    <property type="term" value="C:cell outer membrane"/>
    <property type="evidence" value="ECO:0007669"/>
    <property type="project" value="UniProtKB-SubCell"/>
</dbReference>
<keyword evidence="4" id="KW-0410">Iron transport</keyword>
<dbReference type="Pfam" id="PF05345">
    <property type="entry name" value="He_PIG"/>
    <property type="match status" value="4"/>
</dbReference>
<dbReference type="InterPro" id="IPR013098">
    <property type="entry name" value="Ig_I-set"/>
</dbReference>
<evidence type="ECO:0000256" key="11">
    <source>
        <dbReference type="ARBA" id="ARBA00023237"/>
    </source>
</evidence>
<dbReference type="OrthoDB" id="194339at2"/>
<dbReference type="InterPro" id="IPR006644">
    <property type="entry name" value="Cadg"/>
</dbReference>
<keyword evidence="2 12" id="KW-0813">Transport</keyword>
<feature type="domain" description="Ig-like" evidence="15">
    <location>
        <begin position="510"/>
        <end position="591"/>
    </location>
</feature>
<dbReference type="SMART" id="SM00060">
    <property type="entry name" value="FN3"/>
    <property type="match status" value="4"/>
</dbReference>
<dbReference type="EMBL" id="CP023004">
    <property type="protein sequence ID" value="AWI09507.1"/>
    <property type="molecule type" value="Genomic_DNA"/>
</dbReference>
<feature type="compositionally biased region" description="Polar residues" evidence="13">
    <location>
        <begin position="2764"/>
        <end position="2781"/>
    </location>
</feature>
<evidence type="ECO:0000256" key="5">
    <source>
        <dbReference type="ARBA" id="ARBA00022692"/>
    </source>
</evidence>
<keyword evidence="18" id="KW-1185">Reference proteome</keyword>
<feature type="domain" description="Ig-like" evidence="15">
    <location>
        <begin position="2684"/>
        <end position="2764"/>
    </location>
</feature>
<keyword evidence="6 14" id="KW-0732">Signal</keyword>
<feature type="signal peptide" evidence="14">
    <location>
        <begin position="1"/>
        <end position="29"/>
    </location>
</feature>
<keyword evidence="9" id="KW-0406">Ion transport</keyword>
<gene>
    <name evidence="17" type="ORF">CKA38_09860</name>
</gene>
<dbReference type="InterPro" id="IPR007110">
    <property type="entry name" value="Ig-like_dom"/>
</dbReference>
<accession>A0A2U8E3N6</accession>
<dbReference type="Pfam" id="PF08450">
    <property type="entry name" value="SGL"/>
    <property type="match status" value="1"/>
</dbReference>
<evidence type="ECO:0000256" key="6">
    <source>
        <dbReference type="ARBA" id="ARBA00022729"/>
    </source>
</evidence>
<evidence type="ECO:0000256" key="1">
    <source>
        <dbReference type="ARBA" id="ARBA00004571"/>
    </source>
</evidence>
<evidence type="ECO:0000256" key="4">
    <source>
        <dbReference type="ARBA" id="ARBA00022496"/>
    </source>
</evidence>
<dbReference type="GO" id="GO:0016829">
    <property type="term" value="F:lyase activity"/>
    <property type="evidence" value="ECO:0007669"/>
    <property type="project" value="UniProtKB-KW"/>
</dbReference>
<dbReference type="PANTHER" id="PTHR32552:SF68">
    <property type="entry name" value="FERRICHROME OUTER MEMBRANE TRANSPORTER_PHAGE RECEPTOR"/>
    <property type="match status" value="1"/>
</dbReference>
<dbReference type="InterPro" id="IPR003961">
    <property type="entry name" value="FN3_dom"/>
</dbReference>
<dbReference type="GO" id="GO:0005509">
    <property type="term" value="F:calcium ion binding"/>
    <property type="evidence" value="ECO:0007669"/>
    <property type="project" value="InterPro"/>
</dbReference>
<dbReference type="SUPFAM" id="SSF51126">
    <property type="entry name" value="Pectin lyase-like"/>
    <property type="match status" value="1"/>
</dbReference>
<dbReference type="SMART" id="SM00736">
    <property type="entry name" value="CADG"/>
    <property type="match status" value="3"/>
</dbReference>
<dbReference type="Gene3D" id="2.60.40.10">
    <property type="entry name" value="Immunoglobulins"/>
    <property type="match status" value="10"/>
</dbReference>
<keyword evidence="7" id="KW-0677">Repeat</keyword>
<dbReference type="SMART" id="SM00408">
    <property type="entry name" value="IGc2"/>
    <property type="match status" value="2"/>
</dbReference>
<dbReference type="InterPro" id="IPR036116">
    <property type="entry name" value="FN3_sf"/>
</dbReference>
<dbReference type="SUPFAM" id="SSF49313">
    <property type="entry name" value="Cadherin-like"/>
    <property type="match status" value="4"/>
</dbReference>
<dbReference type="Gene3D" id="2.170.130.10">
    <property type="entry name" value="TonB-dependent receptor, plug domain"/>
    <property type="match status" value="1"/>
</dbReference>
<dbReference type="KEGG" id="elut:CKA38_09860"/>
<dbReference type="InterPro" id="IPR013783">
    <property type="entry name" value="Ig-like_fold"/>
</dbReference>
<dbReference type="PROSITE" id="PS52016">
    <property type="entry name" value="TONB_DEPENDENT_REC_3"/>
    <property type="match status" value="1"/>
</dbReference>
<dbReference type="GO" id="GO:0015344">
    <property type="term" value="F:siderophore uptake transmembrane transporter activity"/>
    <property type="evidence" value="ECO:0007669"/>
    <property type="project" value="TreeGrafter"/>
</dbReference>
<name>A0A2U8E3N6_9BACT</name>
<dbReference type="Gene3D" id="2.40.170.20">
    <property type="entry name" value="TonB-dependent receptor, beta-barrel domain"/>
    <property type="match status" value="1"/>
</dbReference>